<dbReference type="OrthoDB" id="670205at2"/>
<feature type="transmembrane region" description="Helical" evidence="1">
    <location>
        <begin position="38"/>
        <end position="59"/>
    </location>
</feature>
<gene>
    <name evidence="2" type="ORF">DF182_10455</name>
</gene>
<keyword evidence="1" id="KW-0472">Membrane</keyword>
<organism evidence="2 3">
    <name type="scientific">Chitinophaga flava</name>
    <dbReference type="NCBI Taxonomy" id="2259036"/>
    <lineage>
        <taxon>Bacteria</taxon>
        <taxon>Pseudomonadati</taxon>
        <taxon>Bacteroidota</taxon>
        <taxon>Chitinophagia</taxon>
        <taxon>Chitinophagales</taxon>
        <taxon>Chitinophagaceae</taxon>
        <taxon>Chitinophaga</taxon>
    </lineage>
</organism>
<feature type="transmembrane region" description="Helical" evidence="1">
    <location>
        <begin position="80"/>
        <end position="102"/>
    </location>
</feature>
<evidence type="ECO:0000313" key="2">
    <source>
        <dbReference type="EMBL" id="RBL92970.1"/>
    </source>
</evidence>
<name>A0A365Y378_9BACT</name>
<dbReference type="AlphaFoldDB" id="A0A365Y378"/>
<dbReference type="EMBL" id="QFFJ01000001">
    <property type="protein sequence ID" value="RBL92970.1"/>
    <property type="molecule type" value="Genomic_DNA"/>
</dbReference>
<dbReference type="Proteomes" id="UP000253410">
    <property type="component" value="Unassembled WGS sequence"/>
</dbReference>
<proteinExistence type="predicted"/>
<comment type="caution">
    <text evidence="2">The sequence shown here is derived from an EMBL/GenBank/DDBJ whole genome shotgun (WGS) entry which is preliminary data.</text>
</comment>
<evidence type="ECO:0000313" key="3">
    <source>
        <dbReference type="Proteomes" id="UP000253410"/>
    </source>
</evidence>
<keyword evidence="1" id="KW-0812">Transmembrane</keyword>
<feature type="transmembrane region" description="Helical" evidence="1">
    <location>
        <begin position="7"/>
        <end position="32"/>
    </location>
</feature>
<reference evidence="2 3" key="1">
    <citation type="submission" date="2018-05" db="EMBL/GenBank/DDBJ databases">
        <title>Chitinophaga sp. K3CV102501T nov., isolated from isolated from a monsoon evergreen broad-leaved forest soil.</title>
        <authorList>
            <person name="Lv Y."/>
        </authorList>
    </citation>
    <scope>NUCLEOTIDE SEQUENCE [LARGE SCALE GENOMIC DNA]</scope>
    <source>
        <strain evidence="2 3">GDMCC 1.1325</strain>
    </source>
</reference>
<sequence length="160" mass="17891">MSLMFKLYRIFTALSLMITGLFTFLGLFMALSSGANPMMLLSVMIWGACFIHSVLSLYLQRSLILPEVPLKENTPTGIRIMGVITILFGALLFMGGLGLLALPPEMKKEVAQQLGADNASVLTPMSVVFLIISFILTFNANLSFRFLREWTRRNEDKHPE</sequence>
<feature type="transmembrane region" description="Helical" evidence="1">
    <location>
        <begin position="122"/>
        <end position="144"/>
    </location>
</feature>
<protein>
    <submittedName>
        <fullName evidence="2">Uncharacterized protein</fullName>
    </submittedName>
</protein>
<keyword evidence="3" id="KW-1185">Reference proteome</keyword>
<dbReference type="RefSeq" id="WP_113615566.1">
    <property type="nucleotide sequence ID" value="NZ_QFFJ01000001.1"/>
</dbReference>
<accession>A0A365Y378</accession>
<evidence type="ECO:0000256" key="1">
    <source>
        <dbReference type="SAM" id="Phobius"/>
    </source>
</evidence>
<keyword evidence="1" id="KW-1133">Transmembrane helix</keyword>